<sequence length="301" mass="33797">MRLRLIAVWLIAVGYLAVAAEAQESFWDSPQAYLGQARPSNTPQVFAPGLLTEPGTMAMDRITFSRDGREIYYYQADDWGTLKTAKIKSLHYDGHRWIGPKVLNEHLFDVTMSPDDNVLYFEDANPNHVLRSRRTKDGWTAPEVAYEEPFSLYDFTPTKSGTFYIATDSGAEDKKAGITNSFSTLKISAAGAKVQNLGAPLNEPGRNSDFFVAPDESYMIVSAKETKTAECELYISFRRPDLSWTTPVSLGPKINDGLAHRWGQYVTPDGKYLFYTRGTSAKDSAIYWVRFDTLLASLRPK</sequence>
<dbReference type="EMBL" id="JBHSPH010000010">
    <property type="protein sequence ID" value="MFC5864675.1"/>
    <property type="molecule type" value="Genomic_DNA"/>
</dbReference>
<name>A0ABW1EKX5_9BACT</name>
<evidence type="ECO:0000313" key="1">
    <source>
        <dbReference type="EMBL" id="MFC5864675.1"/>
    </source>
</evidence>
<protein>
    <recommendedName>
        <fullName evidence="3">WD40 repeat protein</fullName>
    </recommendedName>
</protein>
<proteinExistence type="predicted"/>
<organism evidence="1 2">
    <name type="scientific">Acidicapsa dinghuensis</name>
    <dbReference type="NCBI Taxonomy" id="2218256"/>
    <lineage>
        <taxon>Bacteria</taxon>
        <taxon>Pseudomonadati</taxon>
        <taxon>Acidobacteriota</taxon>
        <taxon>Terriglobia</taxon>
        <taxon>Terriglobales</taxon>
        <taxon>Acidobacteriaceae</taxon>
        <taxon>Acidicapsa</taxon>
    </lineage>
</organism>
<dbReference type="Proteomes" id="UP001596091">
    <property type="component" value="Unassembled WGS sequence"/>
</dbReference>
<keyword evidence="2" id="KW-1185">Reference proteome</keyword>
<reference evidence="2" key="1">
    <citation type="journal article" date="2019" name="Int. J. Syst. Evol. Microbiol.">
        <title>The Global Catalogue of Microorganisms (GCM) 10K type strain sequencing project: providing services to taxonomists for standard genome sequencing and annotation.</title>
        <authorList>
            <consortium name="The Broad Institute Genomics Platform"/>
            <consortium name="The Broad Institute Genome Sequencing Center for Infectious Disease"/>
            <person name="Wu L."/>
            <person name="Ma J."/>
        </authorList>
    </citation>
    <scope>NUCLEOTIDE SEQUENCE [LARGE SCALE GENOMIC DNA]</scope>
    <source>
        <strain evidence="2">JCM 4087</strain>
    </source>
</reference>
<comment type="caution">
    <text evidence="1">The sequence shown here is derived from an EMBL/GenBank/DDBJ whole genome shotgun (WGS) entry which is preliminary data.</text>
</comment>
<evidence type="ECO:0008006" key="3">
    <source>
        <dbReference type="Google" id="ProtNLM"/>
    </source>
</evidence>
<gene>
    <name evidence="1" type="ORF">ACFPT7_20370</name>
</gene>
<evidence type="ECO:0000313" key="2">
    <source>
        <dbReference type="Proteomes" id="UP001596091"/>
    </source>
</evidence>
<accession>A0ABW1EKX5</accession>
<dbReference type="RefSeq" id="WP_263332756.1">
    <property type="nucleotide sequence ID" value="NZ_JAGSYH010000001.1"/>
</dbReference>
<dbReference type="SUPFAM" id="SSF82171">
    <property type="entry name" value="DPP6 N-terminal domain-like"/>
    <property type="match status" value="1"/>
</dbReference>